<dbReference type="AlphaFoldDB" id="A0A7G6T576"/>
<name>A0A7G6T576_9HYPH</name>
<accession>A0A7G6T576</accession>
<evidence type="ECO:0000313" key="1">
    <source>
        <dbReference type="EMBL" id="QND61908.1"/>
    </source>
</evidence>
<dbReference type="InterPro" id="IPR045715">
    <property type="entry name" value="DUF6071"/>
</dbReference>
<evidence type="ECO:0008006" key="3">
    <source>
        <dbReference type="Google" id="ProtNLM"/>
    </source>
</evidence>
<reference evidence="2" key="1">
    <citation type="journal article" date="2020" name="Mol. Plant Microbe">
        <title>Rhizobial microsymbionts of the narrowly endemic Oxytropis species growing in Kamchatka are characterized by significant genetic diversity and possess a set of genes that are associated with T3SS and T6SS secretion systems and can affect the development of symbiosis.</title>
        <authorList>
            <person name="Safronova V."/>
            <person name="Guro P."/>
            <person name="Sazanova A."/>
            <person name="Kuznetsova I."/>
            <person name="Belimov A."/>
            <person name="Yakubov V."/>
            <person name="Chirak E."/>
            <person name="Afonin A."/>
            <person name="Gogolev Y."/>
            <person name="Andronov E."/>
            <person name="Tikhonovich I."/>
        </authorList>
    </citation>
    <scope>NUCLEOTIDE SEQUENCE [LARGE SCALE GENOMIC DNA]</scope>
    <source>
        <strain evidence="2">583</strain>
        <plasmid evidence="2">p_3</plasmid>
    </source>
</reference>
<dbReference type="Proteomes" id="UP000515465">
    <property type="component" value="Plasmid p_3"/>
</dbReference>
<protein>
    <recommendedName>
        <fullName evidence="3">SGNH/GDSL hydrolase family protein</fullName>
    </recommendedName>
</protein>
<evidence type="ECO:0000313" key="2">
    <source>
        <dbReference type="Proteomes" id="UP000515465"/>
    </source>
</evidence>
<dbReference type="RefSeq" id="WP_183465532.1">
    <property type="nucleotide sequence ID" value="NZ_CP050298.1"/>
</dbReference>
<dbReference type="Pfam" id="PF19547">
    <property type="entry name" value="DUF6071"/>
    <property type="match status" value="1"/>
</dbReference>
<dbReference type="EMBL" id="CP050298">
    <property type="protein sequence ID" value="QND61908.1"/>
    <property type="molecule type" value="Genomic_DNA"/>
</dbReference>
<keyword evidence="1" id="KW-0614">Plasmid</keyword>
<sequence>MFANGCSMCYGTDLFDDPNTGFCFDNEARWRAAWPGQLGRLLGYTSVVNDGFPGSSNDRILRSTIRWLVEDVPALKAAGAELLVVIGWSSPMRREFHISGEWRQLIPYHDYTDAPAAMINRAYREIAWSDEESAIRFATQVLTLKWALERASIPYLFFNALESLADIDEHSGGSLQPYMSQILDRHFLAPGKMGSPSAYKPPRR</sequence>
<geneLocation type="plasmid" evidence="1 2">
    <name>p_3</name>
</geneLocation>
<organism evidence="1 2">
    <name type="scientific">Mesorhizobium huakuii</name>
    <dbReference type="NCBI Taxonomy" id="28104"/>
    <lineage>
        <taxon>Bacteria</taxon>
        <taxon>Pseudomonadati</taxon>
        <taxon>Pseudomonadota</taxon>
        <taxon>Alphaproteobacteria</taxon>
        <taxon>Hyphomicrobiales</taxon>
        <taxon>Phyllobacteriaceae</taxon>
        <taxon>Mesorhizobium</taxon>
    </lineage>
</organism>
<gene>
    <name evidence="1" type="ORF">HB778_37810</name>
</gene>
<proteinExistence type="predicted"/>